<keyword evidence="6 16" id="KW-0132">Cell division</keyword>
<evidence type="ECO:0000313" key="18">
    <source>
        <dbReference type="EMBL" id="SEK85605.1"/>
    </source>
</evidence>
<feature type="active site" evidence="16">
    <location>
        <position position="181"/>
    </location>
</feature>
<dbReference type="HAMAP" id="MF_00037">
    <property type="entry name" value="MurB"/>
    <property type="match status" value="1"/>
</dbReference>
<keyword evidence="11 16" id="KW-0573">Peptidoglycan synthesis</keyword>
<accession>A0A1H7KHZ0</accession>
<dbReference type="Gene3D" id="3.30.43.10">
    <property type="entry name" value="Uridine Diphospho-n-acetylenolpyruvylglucosamine Reductase, domain 2"/>
    <property type="match status" value="1"/>
</dbReference>
<keyword evidence="8 16" id="KW-0274">FAD</keyword>
<name>A0A1H7KHZ0_RUMAL</name>
<organism evidence="18 19">
    <name type="scientific">Ruminococcus albus</name>
    <dbReference type="NCBI Taxonomy" id="1264"/>
    <lineage>
        <taxon>Bacteria</taxon>
        <taxon>Bacillati</taxon>
        <taxon>Bacillota</taxon>
        <taxon>Clostridia</taxon>
        <taxon>Eubacteriales</taxon>
        <taxon>Oscillospiraceae</taxon>
        <taxon>Ruminococcus</taxon>
    </lineage>
</organism>
<dbReference type="GO" id="GO:0009252">
    <property type="term" value="P:peptidoglycan biosynthetic process"/>
    <property type="evidence" value="ECO:0007669"/>
    <property type="project" value="UniProtKB-UniRule"/>
</dbReference>
<dbReference type="SUPFAM" id="SSF56176">
    <property type="entry name" value="FAD-binding/transporter-associated domain-like"/>
    <property type="match status" value="1"/>
</dbReference>
<dbReference type="SUPFAM" id="SSF56194">
    <property type="entry name" value="Uridine diphospho-N-Acetylenolpyruvylglucosamine reductase, MurB, C-terminal domain"/>
    <property type="match status" value="1"/>
</dbReference>
<evidence type="ECO:0000256" key="5">
    <source>
        <dbReference type="ARBA" id="ARBA00022490"/>
    </source>
</evidence>
<dbReference type="InterPro" id="IPR011601">
    <property type="entry name" value="MurB_C"/>
</dbReference>
<keyword evidence="12 16" id="KW-0560">Oxidoreductase</keyword>
<dbReference type="InterPro" id="IPR016166">
    <property type="entry name" value="FAD-bd_PCMH"/>
</dbReference>
<evidence type="ECO:0000256" key="14">
    <source>
        <dbReference type="ARBA" id="ARBA00023316"/>
    </source>
</evidence>
<comment type="subcellular location">
    <subcellularLocation>
        <location evidence="3 16">Cytoplasm</location>
    </subcellularLocation>
</comment>
<gene>
    <name evidence="16" type="primary">murB</name>
    <name evidence="18" type="ORF">SAMN05216469_106206</name>
</gene>
<proteinExistence type="inferred from homology"/>
<dbReference type="Proteomes" id="UP000186015">
    <property type="component" value="Unassembled WGS sequence"/>
</dbReference>
<dbReference type="AlphaFoldDB" id="A0A1H7KHZ0"/>
<evidence type="ECO:0000256" key="3">
    <source>
        <dbReference type="ARBA" id="ARBA00004496"/>
    </source>
</evidence>
<dbReference type="NCBIfam" id="NF010480">
    <property type="entry name" value="PRK13905.1"/>
    <property type="match status" value="1"/>
</dbReference>
<evidence type="ECO:0000256" key="13">
    <source>
        <dbReference type="ARBA" id="ARBA00023306"/>
    </source>
</evidence>
<dbReference type="InterPro" id="IPR036318">
    <property type="entry name" value="FAD-bd_PCMH-like_sf"/>
</dbReference>
<evidence type="ECO:0000256" key="11">
    <source>
        <dbReference type="ARBA" id="ARBA00022984"/>
    </source>
</evidence>
<evidence type="ECO:0000256" key="10">
    <source>
        <dbReference type="ARBA" id="ARBA00022960"/>
    </source>
</evidence>
<evidence type="ECO:0000256" key="12">
    <source>
        <dbReference type="ARBA" id="ARBA00023002"/>
    </source>
</evidence>
<keyword evidence="5 16" id="KW-0963">Cytoplasm</keyword>
<evidence type="ECO:0000313" key="19">
    <source>
        <dbReference type="Proteomes" id="UP000186015"/>
    </source>
</evidence>
<comment type="catalytic activity">
    <reaction evidence="15 16">
        <text>UDP-N-acetyl-alpha-D-muramate + NADP(+) = UDP-N-acetyl-3-O-(1-carboxyvinyl)-alpha-D-glucosamine + NADPH + H(+)</text>
        <dbReference type="Rhea" id="RHEA:12248"/>
        <dbReference type="ChEBI" id="CHEBI:15378"/>
        <dbReference type="ChEBI" id="CHEBI:57783"/>
        <dbReference type="ChEBI" id="CHEBI:58349"/>
        <dbReference type="ChEBI" id="CHEBI:68483"/>
        <dbReference type="ChEBI" id="CHEBI:70757"/>
        <dbReference type="EC" id="1.3.1.98"/>
    </reaction>
</comment>
<comment type="function">
    <text evidence="2 16">Cell wall formation.</text>
</comment>
<dbReference type="PANTHER" id="PTHR21071">
    <property type="entry name" value="UDP-N-ACETYLENOLPYRUVOYLGLUCOSAMINE REDUCTASE"/>
    <property type="match status" value="1"/>
</dbReference>
<evidence type="ECO:0000256" key="1">
    <source>
        <dbReference type="ARBA" id="ARBA00001974"/>
    </source>
</evidence>
<reference evidence="18 19" key="1">
    <citation type="submission" date="2016-10" db="EMBL/GenBank/DDBJ databases">
        <authorList>
            <person name="de Groot N.N."/>
        </authorList>
    </citation>
    <scope>NUCLEOTIDE SEQUENCE [LARGE SCALE GENOMIC DNA]</scope>
    <source>
        <strain evidence="18 19">KH2T6</strain>
    </source>
</reference>
<comment type="similarity">
    <text evidence="16">Belongs to the MurB family.</text>
</comment>
<feature type="active site" evidence="16">
    <location>
        <position position="303"/>
    </location>
</feature>
<protein>
    <recommendedName>
        <fullName evidence="16">UDP-N-acetylenolpyruvoylglucosamine reductase</fullName>
        <ecNumber evidence="16">1.3.1.98</ecNumber>
    </recommendedName>
    <alternativeName>
        <fullName evidence="16">UDP-N-acetylmuramate dehydrogenase</fullName>
    </alternativeName>
</protein>
<dbReference type="Gene3D" id="3.90.78.10">
    <property type="entry name" value="UDP-N-acetylenolpyruvoylglucosamine reductase, C-terminal domain"/>
    <property type="match status" value="1"/>
</dbReference>
<dbReference type="OrthoDB" id="9804753at2"/>
<dbReference type="EC" id="1.3.1.98" evidence="16"/>
<keyword evidence="7 16" id="KW-0285">Flavoprotein</keyword>
<keyword evidence="14 16" id="KW-0961">Cell wall biogenesis/degradation</keyword>
<evidence type="ECO:0000256" key="7">
    <source>
        <dbReference type="ARBA" id="ARBA00022630"/>
    </source>
</evidence>
<dbReference type="Pfam" id="PF01565">
    <property type="entry name" value="FAD_binding_4"/>
    <property type="match status" value="1"/>
</dbReference>
<dbReference type="GO" id="GO:0071949">
    <property type="term" value="F:FAD binding"/>
    <property type="evidence" value="ECO:0007669"/>
    <property type="project" value="InterPro"/>
</dbReference>
<dbReference type="InterPro" id="IPR003170">
    <property type="entry name" value="MurB"/>
</dbReference>
<dbReference type="GO" id="GO:0051301">
    <property type="term" value="P:cell division"/>
    <property type="evidence" value="ECO:0007669"/>
    <property type="project" value="UniProtKB-KW"/>
</dbReference>
<dbReference type="PROSITE" id="PS51387">
    <property type="entry name" value="FAD_PCMH"/>
    <property type="match status" value="1"/>
</dbReference>
<evidence type="ECO:0000256" key="16">
    <source>
        <dbReference type="HAMAP-Rule" id="MF_00037"/>
    </source>
</evidence>
<dbReference type="GO" id="GO:0071555">
    <property type="term" value="P:cell wall organization"/>
    <property type="evidence" value="ECO:0007669"/>
    <property type="project" value="UniProtKB-KW"/>
</dbReference>
<keyword evidence="9 16" id="KW-0521">NADP</keyword>
<feature type="domain" description="FAD-binding PCMH-type" evidence="17">
    <location>
        <begin position="36"/>
        <end position="217"/>
    </location>
</feature>
<sequence>MKELDMNTRSLLELAEELECRVFPNEPLDKHNTFRIGGCCTAMIDINSPDNLSHLWEEANRLGIRTMALGNGSNVLFDDRGFDGVIFLIGSSMDKIYMKDENTIVAQAGCPLLKLCRFALEHSLSGLEFAYGIPGSVGGAIFMNAGAYGGEIKDVIKFGRAVDREGRQFEYKNDQMKFGYRTSRFIESGELIVEGEFELPSGSYDEIQDKMVDLMGRRRDKQPLNMPSAGSTFKRPSGEGLFAGKLIQDSGLRGFSVGGAQVSEKHCGFVVNKGGATCSDVLELIRQVQDKVHKESGIMLECEVRYIPYEA</sequence>
<dbReference type="InterPro" id="IPR006094">
    <property type="entry name" value="Oxid_FAD_bind_N"/>
</dbReference>
<dbReference type="Gene3D" id="3.30.465.10">
    <property type="match status" value="1"/>
</dbReference>
<evidence type="ECO:0000256" key="15">
    <source>
        <dbReference type="ARBA" id="ARBA00048914"/>
    </source>
</evidence>
<dbReference type="NCBIfam" id="TIGR00179">
    <property type="entry name" value="murB"/>
    <property type="match status" value="1"/>
</dbReference>
<dbReference type="Pfam" id="PF02873">
    <property type="entry name" value="MurB_C"/>
    <property type="match status" value="1"/>
</dbReference>
<dbReference type="InterPro" id="IPR016167">
    <property type="entry name" value="FAD-bd_PCMH_sub1"/>
</dbReference>
<dbReference type="EMBL" id="FOAT01000006">
    <property type="protein sequence ID" value="SEK85605.1"/>
    <property type="molecule type" value="Genomic_DNA"/>
</dbReference>
<comment type="cofactor">
    <cofactor evidence="1 16">
        <name>FAD</name>
        <dbReference type="ChEBI" id="CHEBI:57692"/>
    </cofactor>
</comment>
<evidence type="ECO:0000259" key="17">
    <source>
        <dbReference type="PROSITE" id="PS51387"/>
    </source>
</evidence>
<dbReference type="UniPathway" id="UPA00219"/>
<evidence type="ECO:0000256" key="2">
    <source>
        <dbReference type="ARBA" id="ARBA00003921"/>
    </source>
</evidence>
<comment type="pathway">
    <text evidence="4 16">Cell wall biogenesis; peptidoglycan biosynthesis.</text>
</comment>
<dbReference type="RefSeq" id="WP_081350495.1">
    <property type="nucleotide sequence ID" value="NZ_FOAT01000006.1"/>
</dbReference>
<dbReference type="InterPro" id="IPR036635">
    <property type="entry name" value="MurB_C_sf"/>
</dbReference>
<evidence type="ECO:0000256" key="8">
    <source>
        <dbReference type="ARBA" id="ARBA00022827"/>
    </source>
</evidence>
<dbReference type="GO" id="GO:0008360">
    <property type="term" value="P:regulation of cell shape"/>
    <property type="evidence" value="ECO:0007669"/>
    <property type="project" value="UniProtKB-KW"/>
</dbReference>
<dbReference type="GO" id="GO:0008762">
    <property type="term" value="F:UDP-N-acetylmuramate dehydrogenase activity"/>
    <property type="evidence" value="ECO:0007669"/>
    <property type="project" value="UniProtKB-UniRule"/>
</dbReference>
<dbReference type="PANTHER" id="PTHR21071:SF4">
    <property type="entry name" value="UDP-N-ACETYLENOLPYRUVOYLGLUCOSAMINE REDUCTASE"/>
    <property type="match status" value="1"/>
</dbReference>
<dbReference type="InterPro" id="IPR016169">
    <property type="entry name" value="FAD-bd_PCMH_sub2"/>
</dbReference>
<evidence type="ECO:0000256" key="6">
    <source>
        <dbReference type="ARBA" id="ARBA00022618"/>
    </source>
</evidence>
<evidence type="ECO:0000256" key="9">
    <source>
        <dbReference type="ARBA" id="ARBA00022857"/>
    </source>
</evidence>
<evidence type="ECO:0000256" key="4">
    <source>
        <dbReference type="ARBA" id="ARBA00004752"/>
    </source>
</evidence>
<keyword evidence="10 16" id="KW-0133">Cell shape</keyword>
<keyword evidence="13 16" id="KW-0131">Cell cycle</keyword>
<feature type="active site" description="Proton donor" evidence="16">
    <location>
        <position position="231"/>
    </location>
</feature>
<dbReference type="GO" id="GO:0005829">
    <property type="term" value="C:cytosol"/>
    <property type="evidence" value="ECO:0007669"/>
    <property type="project" value="TreeGrafter"/>
</dbReference>